<dbReference type="AlphaFoldDB" id="Q6IK00"/>
<evidence type="ECO:0000256" key="1">
    <source>
        <dbReference type="SAM" id="Phobius"/>
    </source>
</evidence>
<keyword evidence="1" id="KW-0472">Membrane</keyword>
<dbReference type="EMBL" id="BK002566">
    <property type="protein sequence ID" value="DAA04072.1"/>
    <property type="molecule type" value="Genomic_DNA"/>
</dbReference>
<evidence type="ECO:0000313" key="2">
    <source>
        <dbReference type="EMBL" id="DAA04072.1"/>
    </source>
</evidence>
<protein>
    <submittedName>
        <fullName evidence="2">HDC13908</fullName>
    </submittedName>
</protein>
<sequence length="124" mass="13430">MNSHCVLVLLYMCACVCVLFVSMYLGHMHTRTGPQTAANKEAATAAVAAGTETAAGHGWFSAKLHRNLRLPWLTFRTAGDVRWAVGGGRILADSCELFCFEDLFGYYPRINTQLSGTPSGSLLS</sequence>
<keyword evidence="1" id="KW-1133">Transmembrane helix</keyword>
<accession>Q6IK00</accession>
<gene>
    <name evidence="2" type="ORF">HDC13908</name>
</gene>
<feature type="transmembrane region" description="Helical" evidence="1">
    <location>
        <begin position="6"/>
        <end position="25"/>
    </location>
</feature>
<name>Q6IK00_DROME</name>
<proteinExistence type="predicted"/>
<keyword evidence="1" id="KW-0812">Transmembrane</keyword>
<reference evidence="2" key="1">
    <citation type="journal article" date="2003" name="Genome Biol.">
        <title>An integrated gene annotation and transcriptional profiling approach towards the full gene content of the Drosophila genome.</title>
        <authorList>
            <person name="Hild M."/>
            <person name="Beckmann B."/>
            <person name="Haas S.A."/>
            <person name="Koch B."/>
            <person name="Solovyev V."/>
            <person name="Busold C."/>
            <person name="Fellenberg K."/>
            <person name="Boutros M."/>
            <person name="Vingron M."/>
            <person name="Sauer F."/>
            <person name="Hoheisel J.D."/>
            <person name="Paro R."/>
        </authorList>
    </citation>
    <scope>NUCLEOTIDE SEQUENCE</scope>
</reference>
<organism evidence="2">
    <name type="scientific">Drosophila melanogaster</name>
    <name type="common">Fruit fly</name>
    <dbReference type="NCBI Taxonomy" id="7227"/>
    <lineage>
        <taxon>Eukaryota</taxon>
        <taxon>Metazoa</taxon>
        <taxon>Ecdysozoa</taxon>
        <taxon>Arthropoda</taxon>
        <taxon>Hexapoda</taxon>
        <taxon>Insecta</taxon>
        <taxon>Pterygota</taxon>
        <taxon>Neoptera</taxon>
        <taxon>Endopterygota</taxon>
        <taxon>Diptera</taxon>
        <taxon>Brachycera</taxon>
        <taxon>Muscomorpha</taxon>
        <taxon>Ephydroidea</taxon>
        <taxon>Drosophilidae</taxon>
        <taxon>Drosophila</taxon>
        <taxon>Sophophora</taxon>
    </lineage>
</organism>